<feature type="domain" description="ABC transmembrane type-1" evidence="8">
    <location>
        <begin position="86"/>
        <end position="335"/>
    </location>
</feature>
<evidence type="ECO:0000256" key="6">
    <source>
        <dbReference type="ARBA" id="ARBA00023136"/>
    </source>
</evidence>
<dbReference type="Gene3D" id="1.10.3720.10">
    <property type="entry name" value="MetI-like"/>
    <property type="match status" value="1"/>
</dbReference>
<dbReference type="SUPFAM" id="SSF161098">
    <property type="entry name" value="MetI-like"/>
    <property type="match status" value="1"/>
</dbReference>
<keyword evidence="2 7" id="KW-0813">Transport</keyword>
<dbReference type="OrthoDB" id="42615at2"/>
<feature type="transmembrane region" description="Helical" evidence="7">
    <location>
        <begin position="165"/>
        <end position="183"/>
    </location>
</feature>
<dbReference type="Proteomes" id="UP000289841">
    <property type="component" value="Chromosome"/>
</dbReference>
<keyword evidence="5 7" id="KW-1133">Transmembrane helix</keyword>
<evidence type="ECO:0000259" key="8">
    <source>
        <dbReference type="PROSITE" id="PS50928"/>
    </source>
</evidence>
<dbReference type="RefSeq" id="WP_052589646.1">
    <property type="nucleotide sequence ID" value="NZ_LR215048.1"/>
</dbReference>
<dbReference type="InterPro" id="IPR000515">
    <property type="entry name" value="MetI-like"/>
</dbReference>
<dbReference type="EMBL" id="LR215048">
    <property type="protein sequence ID" value="VEU80721.1"/>
    <property type="molecule type" value="Genomic_DNA"/>
</dbReference>
<accession>A0A449BE43</accession>
<organism evidence="9 10">
    <name type="scientific">Haploplasma axanthum</name>
    <name type="common">Acholeplasma axanthum</name>
    <dbReference type="NCBI Taxonomy" id="29552"/>
    <lineage>
        <taxon>Bacteria</taxon>
        <taxon>Bacillati</taxon>
        <taxon>Mycoplasmatota</taxon>
        <taxon>Mollicutes</taxon>
        <taxon>Acholeplasmatales</taxon>
        <taxon>Acholeplasmataceae</taxon>
        <taxon>Haploplasma</taxon>
    </lineage>
</organism>
<evidence type="ECO:0000313" key="9">
    <source>
        <dbReference type="EMBL" id="VEU80721.1"/>
    </source>
</evidence>
<dbReference type="InterPro" id="IPR050809">
    <property type="entry name" value="UgpAE/MalFG_permease"/>
</dbReference>
<feature type="transmembrane region" description="Helical" evidence="7">
    <location>
        <begin position="131"/>
        <end position="153"/>
    </location>
</feature>
<dbReference type="PROSITE" id="PS50928">
    <property type="entry name" value="ABC_TM1"/>
    <property type="match status" value="1"/>
</dbReference>
<gene>
    <name evidence="9" type="primary">ycjO_4</name>
    <name evidence="9" type="ORF">NCTC10138_01101</name>
</gene>
<comment type="similarity">
    <text evidence="7">Belongs to the binding-protein-dependent transport system permease family.</text>
</comment>
<dbReference type="GO" id="GO:0055085">
    <property type="term" value="P:transmembrane transport"/>
    <property type="evidence" value="ECO:0007669"/>
    <property type="project" value="InterPro"/>
</dbReference>
<dbReference type="Pfam" id="PF00528">
    <property type="entry name" value="BPD_transp_1"/>
    <property type="match status" value="1"/>
</dbReference>
<keyword evidence="3" id="KW-1003">Cell membrane</keyword>
<comment type="subcellular location">
    <subcellularLocation>
        <location evidence="1 7">Cell membrane</location>
        <topology evidence="1 7">Multi-pass membrane protein</topology>
    </subcellularLocation>
</comment>
<evidence type="ECO:0000256" key="7">
    <source>
        <dbReference type="RuleBase" id="RU363032"/>
    </source>
</evidence>
<evidence type="ECO:0000256" key="1">
    <source>
        <dbReference type="ARBA" id="ARBA00004651"/>
    </source>
</evidence>
<feature type="transmembrane region" description="Helical" evidence="7">
    <location>
        <begin position="217"/>
        <end position="239"/>
    </location>
</feature>
<reference evidence="9 10" key="1">
    <citation type="submission" date="2019-01" db="EMBL/GenBank/DDBJ databases">
        <authorList>
            <consortium name="Pathogen Informatics"/>
        </authorList>
    </citation>
    <scope>NUCLEOTIDE SEQUENCE [LARGE SCALE GENOMIC DNA]</scope>
    <source>
        <strain evidence="9 10">NCTC10138</strain>
    </source>
</reference>
<dbReference type="GO" id="GO:0005886">
    <property type="term" value="C:plasma membrane"/>
    <property type="evidence" value="ECO:0007669"/>
    <property type="project" value="UniProtKB-SubCell"/>
</dbReference>
<dbReference type="PANTHER" id="PTHR43227">
    <property type="entry name" value="BLL4140 PROTEIN"/>
    <property type="match status" value="1"/>
</dbReference>
<dbReference type="CDD" id="cd06261">
    <property type="entry name" value="TM_PBP2"/>
    <property type="match status" value="1"/>
</dbReference>
<sequence>MKKIKSFFGKLFSNISEFYRLKVSPVFQKIGYALTHNFIFRKGHTQILLFNKIKIKMTRKRRAAFYGFMFIGLWVIGYLVLTLYPMINSLILSFSRAFYNVQTGIKSEYIGAVNYLNIFRNQTLLPLYTNYVTKLIIAVPLIIVFSMIIAMLINQKIKGKGIWRTIFFLPVVISSGPILNELINQGATTLPSFEDNQALNFLFNNVGEWIANPIELILNQLLLVLWYAGVPILVFLAGLQKIDKSIYEASSIDGASPWDNFWKITLPSIKPFISVNIIYVVVSMSMFSEEGGILELAKTHMLSGTSDSTLWFGYGFSAAMMWLYFILMVLIILIFVGLLSIRRRER</sequence>
<dbReference type="InterPro" id="IPR035906">
    <property type="entry name" value="MetI-like_sf"/>
</dbReference>
<keyword evidence="6 7" id="KW-0472">Membrane</keyword>
<proteinExistence type="inferred from homology"/>
<feature type="transmembrane region" description="Helical" evidence="7">
    <location>
        <begin position="271"/>
        <end position="288"/>
    </location>
</feature>
<dbReference type="KEGG" id="aaxa:NCTC10138_01101"/>
<dbReference type="AlphaFoldDB" id="A0A449BE43"/>
<protein>
    <submittedName>
        <fullName evidence="9">Inner membrane ABC transporter permease protein ycjO</fullName>
    </submittedName>
</protein>
<evidence type="ECO:0000256" key="5">
    <source>
        <dbReference type="ARBA" id="ARBA00022989"/>
    </source>
</evidence>
<evidence type="ECO:0000256" key="3">
    <source>
        <dbReference type="ARBA" id="ARBA00022475"/>
    </source>
</evidence>
<dbReference type="STRING" id="1278311.GCA_000428705_00292"/>
<name>A0A449BE43_HAPAX</name>
<evidence type="ECO:0000256" key="2">
    <source>
        <dbReference type="ARBA" id="ARBA00022448"/>
    </source>
</evidence>
<evidence type="ECO:0000313" key="10">
    <source>
        <dbReference type="Proteomes" id="UP000289841"/>
    </source>
</evidence>
<dbReference type="PANTHER" id="PTHR43227:SF3">
    <property type="entry name" value="BINDING-PROTEIN-DEPENDENT TRANSPORT SYSTEMS INNER MEMBRANE COMPONENT"/>
    <property type="match status" value="1"/>
</dbReference>
<keyword evidence="4 7" id="KW-0812">Transmembrane</keyword>
<keyword evidence="10" id="KW-1185">Reference proteome</keyword>
<feature type="transmembrane region" description="Helical" evidence="7">
    <location>
        <begin position="63"/>
        <end position="87"/>
    </location>
</feature>
<evidence type="ECO:0000256" key="4">
    <source>
        <dbReference type="ARBA" id="ARBA00022692"/>
    </source>
</evidence>
<feature type="transmembrane region" description="Helical" evidence="7">
    <location>
        <begin position="308"/>
        <end position="341"/>
    </location>
</feature>